<feature type="region of interest" description="Disordered" evidence="1">
    <location>
        <begin position="48"/>
        <end position="78"/>
    </location>
</feature>
<evidence type="ECO:0000256" key="1">
    <source>
        <dbReference type="SAM" id="MobiDB-lite"/>
    </source>
</evidence>
<feature type="region of interest" description="Disordered" evidence="1">
    <location>
        <begin position="452"/>
        <end position="558"/>
    </location>
</feature>
<feature type="compositionally biased region" description="Basic and acidic residues" evidence="1">
    <location>
        <begin position="214"/>
        <end position="245"/>
    </location>
</feature>
<name>A0A176WCS6_MARPO</name>
<comment type="caution">
    <text evidence="2">The sequence shown here is derived from an EMBL/GenBank/DDBJ whole genome shotgun (WGS) entry which is preliminary data.</text>
</comment>
<dbReference type="PANTHER" id="PTHR34055:SF1">
    <property type="entry name" value="EXPRESSED PROTEIN"/>
    <property type="match status" value="1"/>
</dbReference>
<evidence type="ECO:0000313" key="2">
    <source>
        <dbReference type="EMBL" id="OAE30980.1"/>
    </source>
</evidence>
<gene>
    <name evidence="2" type="ORF">AXG93_2018s1470</name>
</gene>
<feature type="compositionally biased region" description="Basic and acidic residues" evidence="1">
    <location>
        <begin position="182"/>
        <end position="204"/>
    </location>
</feature>
<keyword evidence="3" id="KW-1185">Reference proteome</keyword>
<feature type="compositionally biased region" description="Basic and acidic residues" evidence="1">
    <location>
        <begin position="474"/>
        <end position="488"/>
    </location>
</feature>
<evidence type="ECO:0000313" key="3">
    <source>
        <dbReference type="Proteomes" id="UP000077202"/>
    </source>
</evidence>
<reference evidence="2" key="1">
    <citation type="submission" date="2016-03" db="EMBL/GenBank/DDBJ databases">
        <title>Mechanisms controlling the formation of the plant cell surface in tip-growing cells are functionally conserved among land plants.</title>
        <authorList>
            <person name="Honkanen S."/>
            <person name="Jones V.A."/>
            <person name="Morieri G."/>
            <person name="Champion C."/>
            <person name="Hetherington A.J."/>
            <person name="Kelly S."/>
            <person name="Saint-Marcoux D."/>
            <person name="Proust H."/>
            <person name="Prescott H."/>
            <person name="Dolan L."/>
        </authorList>
    </citation>
    <scope>NUCLEOTIDE SEQUENCE [LARGE SCALE GENOMIC DNA]</scope>
    <source>
        <tissue evidence="2">Whole gametophyte</tissue>
    </source>
</reference>
<protein>
    <submittedName>
        <fullName evidence="2">Uncharacterized protein</fullName>
    </submittedName>
</protein>
<dbReference type="EMBL" id="LVLJ01001211">
    <property type="protein sequence ID" value="OAE30980.1"/>
    <property type="molecule type" value="Genomic_DNA"/>
</dbReference>
<feature type="region of interest" description="Disordered" evidence="1">
    <location>
        <begin position="142"/>
        <end position="245"/>
    </location>
</feature>
<organism evidence="2 3">
    <name type="scientific">Marchantia polymorpha subsp. ruderalis</name>
    <dbReference type="NCBI Taxonomy" id="1480154"/>
    <lineage>
        <taxon>Eukaryota</taxon>
        <taxon>Viridiplantae</taxon>
        <taxon>Streptophyta</taxon>
        <taxon>Embryophyta</taxon>
        <taxon>Marchantiophyta</taxon>
        <taxon>Marchantiopsida</taxon>
        <taxon>Marchantiidae</taxon>
        <taxon>Marchantiales</taxon>
        <taxon>Marchantiaceae</taxon>
        <taxon>Marchantia</taxon>
    </lineage>
</organism>
<dbReference type="AlphaFoldDB" id="A0A176WCS6"/>
<accession>A0A176WCS6</accession>
<dbReference type="Proteomes" id="UP000077202">
    <property type="component" value="Unassembled WGS sequence"/>
</dbReference>
<dbReference type="PANTHER" id="PTHR34055">
    <property type="entry name" value="OS09G0491596 PROTEIN"/>
    <property type="match status" value="1"/>
</dbReference>
<feature type="compositionally biased region" description="Basic and acidic residues" evidence="1">
    <location>
        <begin position="526"/>
        <end position="549"/>
    </location>
</feature>
<feature type="compositionally biased region" description="Basic and acidic residues" evidence="1">
    <location>
        <begin position="164"/>
        <end position="175"/>
    </location>
</feature>
<sequence length="558" mass="62152">MACWAMGSLFIHERIAHGLMHTVHARARGRAIIRFFFFGDHEQLTISARSRSPSCRPRTDIRGSGQPARRAQGHREPWGRACEDARAGARSVAQGREVAIGGMALWRVVGGGGDSGHGRGWPLTVVGESGLWLGWGWAGRSAATATGPGTGTGEAEGPSIVPTVDEKDWGPERQTLRTKPARSQEEQSRDGKQQQRQRQEKGGGREAPAPSPAAEKREERREEEGEREQSREEKRREEARLEREREREQREDSLLACSLEARCCCCCWYGSALLVASGLACSRHSGREHFRCWLACWFVGAQREKDWGKKKKKKKRRRRSIKEKRAEKELICCWWSLRSWAGLARLSVGGGGRPCGIIKFLSGWVDGAFASSNGERRISERVLTVRLIWGRGGNFFPEGLALRIECLRLFSELLCNVRGLKIAMVCCVADVGRQMGRAKVLTKKLPVATPKEVLESTASNPVPVQRKRGRPRKVAKEELPVEEKKVEEETVQLTESVDAGKKRKRPKKLGESTESGPETNGGAMKFVEEPAKPQIVKREGSRRKSEPRRAAGACIDTL</sequence>
<proteinExistence type="predicted"/>